<dbReference type="InterPro" id="IPR000679">
    <property type="entry name" value="Znf_GATA"/>
</dbReference>
<evidence type="ECO:0000256" key="3">
    <source>
        <dbReference type="ARBA" id="ARBA00022833"/>
    </source>
</evidence>
<dbReference type="EMBL" id="CM029043">
    <property type="protein sequence ID" value="KAG2612441.1"/>
    <property type="molecule type" value="Genomic_DNA"/>
</dbReference>
<dbReference type="GO" id="GO:0006355">
    <property type="term" value="P:regulation of DNA-templated transcription"/>
    <property type="evidence" value="ECO:0007669"/>
    <property type="project" value="InterPro"/>
</dbReference>
<dbReference type="GO" id="GO:0043565">
    <property type="term" value="F:sequence-specific DNA binding"/>
    <property type="evidence" value="ECO:0007669"/>
    <property type="project" value="InterPro"/>
</dbReference>
<organism evidence="6 7">
    <name type="scientific">Panicum virgatum</name>
    <name type="common">Blackwell switchgrass</name>
    <dbReference type="NCBI Taxonomy" id="38727"/>
    <lineage>
        <taxon>Eukaryota</taxon>
        <taxon>Viridiplantae</taxon>
        <taxon>Streptophyta</taxon>
        <taxon>Embryophyta</taxon>
        <taxon>Tracheophyta</taxon>
        <taxon>Spermatophyta</taxon>
        <taxon>Magnoliopsida</taxon>
        <taxon>Liliopsida</taxon>
        <taxon>Poales</taxon>
        <taxon>Poaceae</taxon>
        <taxon>PACMAD clade</taxon>
        <taxon>Panicoideae</taxon>
        <taxon>Panicodae</taxon>
        <taxon>Paniceae</taxon>
        <taxon>Panicinae</taxon>
        <taxon>Panicum</taxon>
        <taxon>Panicum sect. Hiantes</taxon>
    </lineage>
</organism>
<dbReference type="PROSITE" id="PS50114">
    <property type="entry name" value="GATA_ZN_FINGER_2"/>
    <property type="match status" value="1"/>
</dbReference>
<evidence type="ECO:0000256" key="4">
    <source>
        <dbReference type="PROSITE-ProRule" id="PRU00094"/>
    </source>
</evidence>
<evidence type="ECO:0000313" key="7">
    <source>
        <dbReference type="Proteomes" id="UP000823388"/>
    </source>
</evidence>
<keyword evidence="2 4" id="KW-0863">Zinc-finger</keyword>
<keyword evidence="7" id="KW-1185">Reference proteome</keyword>
<keyword evidence="1" id="KW-0479">Metal-binding</keyword>
<protein>
    <recommendedName>
        <fullName evidence="5">GATA-type domain-containing protein</fullName>
    </recommendedName>
</protein>
<accession>A0A8T0TKL2</accession>
<dbReference type="SMART" id="SM00401">
    <property type="entry name" value="ZnF_GATA"/>
    <property type="match status" value="1"/>
</dbReference>
<dbReference type="InterPro" id="IPR052138">
    <property type="entry name" value="GATA_ZnFinger_Domain"/>
</dbReference>
<name>A0A8T0TKL2_PANVG</name>
<dbReference type="InterPro" id="IPR013088">
    <property type="entry name" value="Znf_NHR/GATA"/>
</dbReference>
<keyword evidence="3" id="KW-0862">Zinc</keyword>
<evidence type="ECO:0000313" key="6">
    <source>
        <dbReference type="EMBL" id="KAG2612441.1"/>
    </source>
</evidence>
<evidence type="ECO:0000259" key="5">
    <source>
        <dbReference type="PROSITE" id="PS50114"/>
    </source>
</evidence>
<proteinExistence type="predicted"/>
<reference evidence="6" key="1">
    <citation type="submission" date="2020-05" db="EMBL/GenBank/DDBJ databases">
        <title>WGS assembly of Panicum virgatum.</title>
        <authorList>
            <person name="Lovell J.T."/>
            <person name="Jenkins J."/>
            <person name="Shu S."/>
            <person name="Juenger T.E."/>
            <person name="Schmutz J."/>
        </authorList>
    </citation>
    <scope>NUCLEOTIDE SEQUENCE</scope>
    <source>
        <strain evidence="6">AP13</strain>
    </source>
</reference>
<comment type="caution">
    <text evidence="6">The sequence shown here is derived from an EMBL/GenBank/DDBJ whole genome shotgun (WGS) entry which is preliminary data.</text>
</comment>
<sequence>MSAIYMSQLSTALPLMEGADHHQDHHHHHQGHFQAFTLPKDPPILFPFVISSSSSANESSLSYGSPEGHHHLFRQQHQAMLEPQHMIGGSSSASVFATPFPTVESIRDDMIEPSSYDPYDMGRLQVVGSLETAGSWTPPAKMRITRKATADPGAAAKKPRRKAQGYEDMMSMGGQPNLGVIRVCSDCNTTKTPLWRSGPCGPKVADDAGPSSRDLVDNIGLLSWSRSPPAPPSAAAASCSFRASPGLPVQQDEITDAAMLLMTLSCGLVRS</sequence>
<dbReference type="AlphaFoldDB" id="A0A8T0TKL2"/>
<gene>
    <name evidence="6" type="ORF">PVAP13_4KG288700</name>
</gene>
<dbReference type="SUPFAM" id="SSF57716">
    <property type="entry name" value="Glucocorticoid receptor-like (DNA-binding domain)"/>
    <property type="match status" value="1"/>
</dbReference>
<dbReference type="PANTHER" id="PTHR47255">
    <property type="entry name" value="GATA TRANSCRIPTION FACTOR 22-RELATED"/>
    <property type="match status" value="1"/>
</dbReference>
<feature type="domain" description="GATA-type" evidence="5">
    <location>
        <begin position="182"/>
        <end position="209"/>
    </location>
</feature>
<evidence type="ECO:0000256" key="2">
    <source>
        <dbReference type="ARBA" id="ARBA00022771"/>
    </source>
</evidence>
<dbReference type="GO" id="GO:0008270">
    <property type="term" value="F:zinc ion binding"/>
    <property type="evidence" value="ECO:0007669"/>
    <property type="project" value="UniProtKB-KW"/>
</dbReference>
<dbReference type="PANTHER" id="PTHR47255:SF4">
    <property type="entry name" value="GATA ZINC FINGER DOMAIN-CONTAINING PROTEIN 12"/>
    <property type="match status" value="1"/>
</dbReference>
<evidence type="ECO:0000256" key="1">
    <source>
        <dbReference type="ARBA" id="ARBA00022723"/>
    </source>
</evidence>
<dbReference type="Gene3D" id="3.30.50.10">
    <property type="entry name" value="Erythroid Transcription Factor GATA-1, subunit A"/>
    <property type="match status" value="1"/>
</dbReference>
<dbReference type="Proteomes" id="UP000823388">
    <property type="component" value="Chromosome 4K"/>
</dbReference>